<protein>
    <submittedName>
        <fullName evidence="1">Uncharacterized protein</fullName>
    </submittedName>
</protein>
<reference evidence="2" key="1">
    <citation type="submission" date="2018-06" db="EMBL/GenBank/DDBJ databases">
        <title>Complete genome of Pseudomonas insecticola strain QZS01.</title>
        <authorList>
            <person name="Wang J."/>
            <person name="Su Q."/>
        </authorList>
    </citation>
    <scope>NUCLEOTIDE SEQUENCE [LARGE SCALE GENOMIC DNA]</scope>
    <source>
        <strain evidence="2">QZS01</strain>
    </source>
</reference>
<gene>
    <name evidence="1" type="ORF">DM558_01190</name>
</gene>
<name>A0A3Q9JJY7_9GAMM</name>
<accession>A0A3Q9JJY7</accession>
<keyword evidence="2" id="KW-1185">Reference proteome</keyword>
<evidence type="ECO:0000313" key="2">
    <source>
        <dbReference type="Proteomes" id="UP000273143"/>
    </source>
</evidence>
<organism evidence="1 2">
    <name type="scientific">Entomomonas moraniae</name>
    <dbReference type="NCBI Taxonomy" id="2213226"/>
    <lineage>
        <taxon>Bacteria</taxon>
        <taxon>Pseudomonadati</taxon>
        <taxon>Pseudomonadota</taxon>
        <taxon>Gammaproteobacteria</taxon>
        <taxon>Pseudomonadales</taxon>
        <taxon>Pseudomonadaceae</taxon>
        <taxon>Entomomonas</taxon>
    </lineage>
</organism>
<dbReference type="AlphaFoldDB" id="A0A3Q9JJY7"/>
<proteinExistence type="predicted"/>
<dbReference type="EMBL" id="CP029822">
    <property type="protein sequence ID" value="AZS49474.1"/>
    <property type="molecule type" value="Genomic_DNA"/>
</dbReference>
<dbReference type="RefSeq" id="WP_127161685.1">
    <property type="nucleotide sequence ID" value="NZ_CP029822.1"/>
</dbReference>
<dbReference type="KEGG" id="emo:DM558_01190"/>
<evidence type="ECO:0000313" key="1">
    <source>
        <dbReference type="EMBL" id="AZS49474.1"/>
    </source>
</evidence>
<dbReference type="Proteomes" id="UP000273143">
    <property type="component" value="Chromosome"/>
</dbReference>
<sequence length="111" mass="12864">MKKRQCLTHEEMLAFYELTDFSPTDILERWFEVADIFGVSAGYLRPSDQLDKIVTLSFFTDDRVEDISDRAIELNKILGLSLELEMMRTLDDYITAFSSKNVKPSDTRSID</sequence>